<accession>A0A4R8CKI0</accession>
<dbReference type="AlphaFoldDB" id="A0A4R8CKI0"/>
<reference evidence="1 2" key="1">
    <citation type="submission" date="2019-03" db="EMBL/GenBank/DDBJ databases">
        <title>Genomic Encyclopedia of Type Strains, Phase III (KMG-III): the genomes of soil and plant-associated and newly described type strains.</title>
        <authorList>
            <person name="Whitman W."/>
        </authorList>
    </citation>
    <scope>NUCLEOTIDE SEQUENCE [LARGE SCALE GENOMIC DNA]</scope>
    <source>
        <strain evidence="1 2">VKM Ac-2573</strain>
    </source>
</reference>
<evidence type="ECO:0000313" key="2">
    <source>
        <dbReference type="Proteomes" id="UP000295146"/>
    </source>
</evidence>
<dbReference type="Proteomes" id="UP000295146">
    <property type="component" value="Unassembled WGS sequence"/>
</dbReference>
<protein>
    <submittedName>
        <fullName evidence="1">Uncharacterized protein</fullName>
    </submittedName>
</protein>
<gene>
    <name evidence="1" type="ORF">EV653_0838</name>
</gene>
<evidence type="ECO:0000313" key="1">
    <source>
        <dbReference type="EMBL" id="TDW75703.1"/>
    </source>
</evidence>
<comment type="caution">
    <text evidence="1">The sequence shown here is derived from an EMBL/GenBank/DDBJ whole genome shotgun (WGS) entry which is preliminary data.</text>
</comment>
<organism evidence="1 2">
    <name type="scientific">Kribbella pratensis</name>
    <dbReference type="NCBI Taxonomy" id="2512112"/>
    <lineage>
        <taxon>Bacteria</taxon>
        <taxon>Bacillati</taxon>
        <taxon>Actinomycetota</taxon>
        <taxon>Actinomycetes</taxon>
        <taxon>Propionibacteriales</taxon>
        <taxon>Kribbellaceae</taxon>
        <taxon>Kribbella</taxon>
    </lineage>
</organism>
<keyword evidence="2" id="KW-1185">Reference proteome</keyword>
<dbReference type="EMBL" id="SODP01000001">
    <property type="protein sequence ID" value="TDW75703.1"/>
    <property type="molecule type" value="Genomic_DNA"/>
</dbReference>
<dbReference type="OrthoDB" id="3694795at2"/>
<proteinExistence type="predicted"/>
<dbReference type="RefSeq" id="WP_134098083.1">
    <property type="nucleotide sequence ID" value="NZ_SODP01000001.1"/>
</dbReference>
<name>A0A4R8CKI0_9ACTN</name>
<sequence length="141" mass="15382">MSARTAVCRRQSGRRSTARRRHCTALADVAKFILAAKDKAHELAGWVGGGILALLGLEGLAKRFARELIEHIPLPFDGKAVAAARGVQVTGILLCLLNDDDLRRCQCFIDLALEQAKTAVRKLLTTAMEDWTQLARFAAKA</sequence>